<name>A0ABW8YSA4_9FLAO</name>
<evidence type="ECO:0000313" key="7">
    <source>
        <dbReference type="Proteomes" id="UP001629156"/>
    </source>
</evidence>
<dbReference type="InterPro" id="IPR004838">
    <property type="entry name" value="NHTrfase_class1_PyrdxlP-BS"/>
</dbReference>
<sequence>MIAPAKRLEEIKEYYFSAKLKEVRQMMGDGKNVINLGIGSPDLPPSQEVIHAITQSFTDAKAHEYQSYQGLPELREAMARFYKTHFNVTINPVSEILPLMGSKEGIVHICAAFLNPGEKALVPNPGYPTYTSATRLAGALPVFYDLEEGNGWQPDLSQLESMDLTGVKLMWINYPHMPTGAKGSRKMMQDLVDFAKKHQILLVNDNPYSFVLNDAPLSVFQAEGAKEVALELNSLSKTFNMAGWRVGMVLGNPQLLESVLKVKSNMDSGMFYGIQKGAIAALNSNQNWFSELNTIYGKRRALVFKLADTLGCTYDKNTAGLFVWAKLPQGVSSAEAFIDDILQTQHIFITPGTIFGSAGEGYIRFSLCADEEMIQEAVYRVESHKVKREDVAK</sequence>
<comment type="caution">
    <text evidence="6">The sequence shown here is derived from an EMBL/GenBank/DDBJ whole genome shotgun (WGS) entry which is preliminary data.</text>
</comment>
<dbReference type="PROSITE" id="PS00105">
    <property type="entry name" value="AA_TRANSFER_CLASS_1"/>
    <property type="match status" value="1"/>
</dbReference>
<dbReference type="Pfam" id="PF00155">
    <property type="entry name" value="Aminotran_1_2"/>
    <property type="match status" value="1"/>
</dbReference>
<feature type="domain" description="Aminotransferase class I/classII large" evidence="5">
    <location>
        <begin position="31"/>
        <end position="380"/>
    </location>
</feature>
<dbReference type="RefSeq" id="WP_408083257.1">
    <property type="nucleotide sequence ID" value="NZ_JBELPZ010000001.1"/>
</dbReference>
<dbReference type="InterPro" id="IPR050881">
    <property type="entry name" value="LL-DAP_aminotransferase"/>
</dbReference>
<keyword evidence="3 4" id="KW-0808">Transferase</keyword>
<evidence type="ECO:0000313" key="6">
    <source>
        <dbReference type="EMBL" id="MFL9843023.1"/>
    </source>
</evidence>
<dbReference type="EC" id="2.6.1.-" evidence="4"/>
<dbReference type="InterPro" id="IPR015422">
    <property type="entry name" value="PyrdxlP-dep_Trfase_small"/>
</dbReference>
<evidence type="ECO:0000256" key="3">
    <source>
        <dbReference type="ARBA" id="ARBA00022679"/>
    </source>
</evidence>
<protein>
    <recommendedName>
        <fullName evidence="4">Aminotransferase</fullName>
        <ecNumber evidence="4">2.6.1.-</ecNumber>
    </recommendedName>
</protein>
<comment type="similarity">
    <text evidence="4">Belongs to the class-I pyridoxal-phosphate-dependent aminotransferase family.</text>
</comment>
<evidence type="ECO:0000259" key="5">
    <source>
        <dbReference type="Pfam" id="PF00155"/>
    </source>
</evidence>
<dbReference type="CDD" id="cd00609">
    <property type="entry name" value="AAT_like"/>
    <property type="match status" value="1"/>
</dbReference>
<dbReference type="InterPro" id="IPR015421">
    <property type="entry name" value="PyrdxlP-dep_Trfase_major"/>
</dbReference>
<keyword evidence="7" id="KW-1185">Reference proteome</keyword>
<dbReference type="Gene3D" id="3.40.640.10">
    <property type="entry name" value="Type I PLP-dependent aspartate aminotransferase-like (Major domain)"/>
    <property type="match status" value="1"/>
</dbReference>
<dbReference type="GO" id="GO:0008483">
    <property type="term" value="F:transaminase activity"/>
    <property type="evidence" value="ECO:0007669"/>
    <property type="project" value="UniProtKB-KW"/>
</dbReference>
<reference evidence="6 7" key="1">
    <citation type="submission" date="2024-06" db="EMBL/GenBank/DDBJ databases">
        <authorList>
            <person name="Kaempfer P."/>
            <person name="Viver T."/>
        </authorList>
    </citation>
    <scope>NUCLEOTIDE SEQUENCE [LARGE SCALE GENOMIC DNA]</scope>
    <source>
        <strain evidence="6 7">ST-119</strain>
    </source>
</reference>
<organism evidence="6 7">
    <name type="scientific">Flavobacterium rhizosphaerae</name>
    <dbReference type="NCBI Taxonomy" id="3163298"/>
    <lineage>
        <taxon>Bacteria</taxon>
        <taxon>Pseudomonadati</taxon>
        <taxon>Bacteroidota</taxon>
        <taxon>Flavobacteriia</taxon>
        <taxon>Flavobacteriales</taxon>
        <taxon>Flavobacteriaceae</taxon>
        <taxon>Flavobacterium</taxon>
    </lineage>
</organism>
<dbReference type="SUPFAM" id="SSF53383">
    <property type="entry name" value="PLP-dependent transferases"/>
    <property type="match status" value="1"/>
</dbReference>
<dbReference type="InterPro" id="IPR004839">
    <property type="entry name" value="Aminotransferase_I/II_large"/>
</dbReference>
<dbReference type="InterPro" id="IPR015424">
    <property type="entry name" value="PyrdxlP-dep_Trfase"/>
</dbReference>
<evidence type="ECO:0000256" key="4">
    <source>
        <dbReference type="RuleBase" id="RU000481"/>
    </source>
</evidence>
<accession>A0ABW8YSA4</accession>
<dbReference type="EMBL" id="JBELPZ010000001">
    <property type="protein sequence ID" value="MFL9843023.1"/>
    <property type="molecule type" value="Genomic_DNA"/>
</dbReference>
<proteinExistence type="inferred from homology"/>
<gene>
    <name evidence="6" type="ORF">ABS766_01200</name>
</gene>
<dbReference type="Gene3D" id="3.90.1150.10">
    <property type="entry name" value="Aspartate Aminotransferase, domain 1"/>
    <property type="match status" value="1"/>
</dbReference>
<dbReference type="PANTHER" id="PTHR42832">
    <property type="entry name" value="AMINO ACID AMINOTRANSFERASE"/>
    <property type="match status" value="1"/>
</dbReference>
<keyword evidence="2 4" id="KW-0032">Aminotransferase</keyword>
<dbReference type="PANTHER" id="PTHR42832:SF3">
    <property type="entry name" value="L-GLUTAMINE--4-(METHYLSULFANYL)-2-OXOBUTANOATE AMINOTRANSFERASE"/>
    <property type="match status" value="1"/>
</dbReference>
<comment type="cofactor">
    <cofactor evidence="1 4">
        <name>pyridoxal 5'-phosphate</name>
        <dbReference type="ChEBI" id="CHEBI:597326"/>
    </cofactor>
</comment>
<dbReference type="Proteomes" id="UP001629156">
    <property type="component" value="Unassembled WGS sequence"/>
</dbReference>
<evidence type="ECO:0000256" key="1">
    <source>
        <dbReference type="ARBA" id="ARBA00001933"/>
    </source>
</evidence>
<evidence type="ECO:0000256" key="2">
    <source>
        <dbReference type="ARBA" id="ARBA00022576"/>
    </source>
</evidence>